<proteinExistence type="predicted"/>
<evidence type="ECO:0000313" key="1">
    <source>
        <dbReference type="EMBL" id="MCS0636783.1"/>
    </source>
</evidence>
<dbReference type="Proteomes" id="UP001431313">
    <property type="component" value="Unassembled WGS sequence"/>
</dbReference>
<organism evidence="1 2">
    <name type="scientific">Streptomyces pyxinae</name>
    <dbReference type="NCBI Taxonomy" id="2970734"/>
    <lineage>
        <taxon>Bacteria</taxon>
        <taxon>Bacillati</taxon>
        <taxon>Actinomycetota</taxon>
        <taxon>Actinomycetes</taxon>
        <taxon>Kitasatosporales</taxon>
        <taxon>Streptomycetaceae</taxon>
        <taxon>Streptomyces</taxon>
    </lineage>
</organism>
<comment type="caution">
    <text evidence="1">The sequence shown here is derived from an EMBL/GenBank/DDBJ whole genome shotgun (WGS) entry which is preliminary data.</text>
</comment>
<sequence length="118" mass="12500">MGVDFGHEQDVLIGTRPRARVEDAYRRLEREGDIPGRPAHFSAGALEAYGWALGRSPKAPVTGAVCLDGTPSSQLLTAELDAAVVRLDDPTEAVGPRAEAAGAHDALAWLCGLIEERP</sequence>
<protein>
    <submittedName>
        <fullName evidence="1">Uncharacterized protein</fullName>
    </submittedName>
</protein>
<name>A0ABT2CHB5_9ACTN</name>
<keyword evidence="2" id="KW-1185">Reference proteome</keyword>
<dbReference type="EMBL" id="JANUGQ010000010">
    <property type="protein sequence ID" value="MCS0636783.1"/>
    <property type="molecule type" value="Genomic_DNA"/>
</dbReference>
<reference evidence="1" key="1">
    <citation type="submission" date="2022-08" db="EMBL/GenBank/DDBJ databases">
        <authorList>
            <person name="Somphong A."/>
            <person name="Phongsopitanun W."/>
        </authorList>
    </citation>
    <scope>NUCLEOTIDE SEQUENCE</scope>
    <source>
        <strain evidence="1">LP05-1</strain>
    </source>
</reference>
<evidence type="ECO:0000313" key="2">
    <source>
        <dbReference type="Proteomes" id="UP001431313"/>
    </source>
</evidence>
<accession>A0ABT2CHB5</accession>
<dbReference type="RefSeq" id="WP_258788039.1">
    <property type="nucleotide sequence ID" value="NZ_JANUGQ010000010.1"/>
</dbReference>
<gene>
    <name evidence="1" type="ORF">NX801_14160</name>
</gene>